<evidence type="ECO:0000313" key="2">
    <source>
        <dbReference type="EMBL" id="TFD90818.1"/>
    </source>
</evidence>
<dbReference type="InterPro" id="IPR057204">
    <property type="entry name" value="DUF7882"/>
</dbReference>
<organism evidence="2 3">
    <name type="scientific">Cryobacterium lactosi</name>
    <dbReference type="NCBI Taxonomy" id="1259202"/>
    <lineage>
        <taxon>Bacteria</taxon>
        <taxon>Bacillati</taxon>
        <taxon>Actinomycetota</taxon>
        <taxon>Actinomycetes</taxon>
        <taxon>Micrococcales</taxon>
        <taxon>Microbacteriaceae</taxon>
        <taxon>Cryobacterium</taxon>
    </lineage>
</organism>
<dbReference type="GO" id="GO:0016874">
    <property type="term" value="F:ligase activity"/>
    <property type="evidence" value="ECO:0007669"/>
    <property type="project" value="UniProtKB-KW"/>
</dbReference>
<dbReference type="OrthoDB" id="9910476at2"/>
<keyword evidence="3" id="KW-1185">Reference proteome</keyword>
<protein>
    <submittedName>
        <fullName evidence="2">ATP-dependent DNA ligase</fullName>
    </submittedName>
</protein>
<dbReference type="Proteomes" id="UP000298468">
    <property type="component" value="Unassembled WGS sequence"/>
</dbReference>
<gene>
    <name evidence="2" type="ORF">E3T61_09910</name>
</gene>
<evidence type="ECO:0000313" key="3">
    <source>
        <dbReference type="Proteomes" id="UP000298468"/>
    </source>
</evidence>
<name>A0A4R9BU12_9MICO</name>
<feature type="domain" description="DUF7882" evidence="1">
    <location>
        <begin position="1"/>
        <end position="94"/>
    </location>
</feature>
<sequence length="113" mass="12642">MGLLRYGSRQVIHVDDWTLAHLQVAIGVKLHLKESFHLSWTNDHEGDGGRGAVWISPGVALVYTFSDGQWPFLNSKWVEALVQSANTPEGMTVLLEPRPLVVHSTSQRQGIWI</sequence>
<accession>A0A4R9BU12</accession>
<proteinExistence type="predicted"/>
<dbReference type="Pfam" id="PF25355">
    <property type="entry name" value="DUF7882"/>
    <property type="match status" value="1"/>
</dbReference>
<dbReference type="EMBL" id="SOHM01000020">
    <property type="protein sequence ID" value="TFD90818.1"/>
    <property type="molecule type" value="Genomic_DNA"/>
</dbReference>
<keyword evidence="2" id="KW-0436">Ligase</keyword>
<dbReference type="AlphaFoldDB" id="A0A4R9BU12"/>
<evidence type="ECO:0000259" key="1">
    <source>
        <dbReference type="Pfam" id="PF25355"/>
    </source>
</evidence>
<comment type="caution">
    <text evidence="2">The sequence shown here is derived from an EMBL/GenBank/DDBJ whole genome shotgun (WGS) entry which is preliminary data.</text>
</comment>
<dbReference type="RefSeq" id="WP_134640705.1">
    <property type="nucleotide sequence ID" value="NZ_SOHM01000020.1"/>
</dbReference>
<reference evidence="2 3" key="1">
    <citation type="submission" date="2019-03" db="EMBL/GenBank/DDBJ databases">
        <title>Genomics of glacier-inhabiting Cryobacterium strains.</title>
        <authorList>
            <person name="Liu Q."/>
            <person name="Xin Y.-H."/>
        </authorList>
    </citation>
    <scope>NUCLEOTIDE SEQUENCE [LARGE SCALE GENOMIC DNA]</scope>
    <source>
        <strain evidence="2 3">Sr59</strain>
    </source>
</reference>